<dbReference type="Proteomes" id="UP000179621">
    <property type="component" value="Unassembled WGS sequence"/>
</dbReference>
<reference evidence="9 11" key="2">
    <citation type="submission" date="2016-12" db="EMBL/GenBank/DDBJ databases">
        <title>The new phylogeny of genus Mycobacterium.</title>
        <authorList>
            <person name="Tortoli E."/>
            <person name="Trovato A."/>
            <person name="Cirillo D.M."/>
        </authorList>
    </citation>
    <scope>NUCLEOTIDE SEQUENCE [LARGE SCALE GENOMIC DNA]</scope>
    <source>
        <strain evidence="9 11">CCUG 66554</strain>
    </source>
</reference>
<dbReference type="PANTHER" id="PTHR33884:SF3">
    <property type="entry name" value="UPF0410 PROTEIN YMGE"/>
    <property type="match status" value="1"/>
</dbReference>
<organism evidence="9 11">
    <name type="scientific">Mycobacteroides saopaulense</name>
    <dbReference type="NCBI Taxonomy" id="1578165"/>
    <lineage>
        <taxon>Bacteria</taxon>
        <taxon>Bacillati</taxon>
        <taxon>Actinomycetota</taxon>
        <taxon>Actinomycetes</taxon>
        <taxon>Mycobacteriales</taxon>
        <taxon>Mycobacteriaceae</taxon>
        <taxon>Mycobacteroides</taxon>
    </lineage>
</organism>
<evidence type="ECO:0000256" key="1">
    <source>
        <dbReference type="ARBA" id="ARBA00004651"/>
    </source>
</evidence>
<protein>
    <recommendedName>
        <fullName evidence="12">GlsB/YeaQ/YmgE family stress response membrane protein</fullName>
    </recommendedName>
</protein>
<accession>A0A1X0ILA3</accession>
<evidence type="ECO:0000313" key="10">
    <source>
        <dbReference type="Proteomes" id="UP000179621"/>
    </source>
</evidence>
<dbReference type="InterPro" id="IPR007341">
    <property type="entry name" value="Transgly_assoc"/>
</dbReference>
<keyword evidence="10" id="KW-1185">Reference proteome</keyword>
<comment type="caution">
    <text evidence="9">The sequence shown here is derived from an EMBL/GenBank/DDBJ whole genome shotgun (WGS) entry which is preliminary data.</text>
</comment>
<gene>
    <name evidence="8" type="ORF">BKG73_05550</name>
    <name evidence="9" type="ORF">BST43_25395</name>
</gene>
<evidence type="ECO:0000256" key="7">
    <source>
        <dbReference type="SAM" id="Phobius"/>
    </source>
</evidence>
<dbReference type="Pfam" id="PF04226">
    <property type="entry name" value="Transgly_assoc"/>
    <property type="match status" value="1"/>
</dbReference>
<dbReference type="RefSeq" id="WP_070913600.1">
    <property type="nucleotide sequence ID" value="NZ_MLIC01000013.1"/>
</dbReference>
<evidence type="ECO:0000256" key="3">
    <source>
        <dbReference type="ARBA" id="ARBA00022475"/>
    </source>
</evidence>
<feature type="transmembrane region" description="Helical" evidence="7">
    <location>
        <begin position="46"/>
        <end position="67"/>
    </location>
</feature>
<sequence>MNSTLAANVAAAHLGFGIGWIAWIVIGGLAGWVASKVMGTDAQQGLLLNIVVGIVGALLGGFLLSLFDVGTYGFGWVLTFLTALVGACILLFLVRLVTSRR</sequence>
<reference evidence="8 10" key="1">
    <citation type="submission" date="2016-10" db="EMBL/GenBank/DDBJ databases">
        <title>Evaluation of Human, Animal and Environmental Mycobacterium chelonae Isolates by Core Genome Phylogenomic Analysis, Targeted Gene Comparison, and Anti-microbial Susceptibility Patterns: A Tale of Mistaken Identities.</title>
        <authorList>
            <person name="Fogelson S.B."/>
            <person name="Camus A.C."/>
            <person name="Lorenz W."/>
            <person name="Vasireddy R."/>
            <person name="Vasireddy S."/>
            <person name="Smith T."/>
            <person name="Brown-Elliott B.A."/>
            <person name="Wallace R.J.Jr."/>
            <person name="Hasan N.A."/>
            <person name="Reischl U."/>
            <person name="Sanchez S."/>
        </authorList>
    </citation>
    <scope>NUCLEOTIDE SEQUENCE [LARGE SCALE GENOMIC DNA]</scope>
    <source>
        <strain evidence="8 10">8528</strain>
    </source>
</reference>
<comment type="similarity">
    <text evidence="2">Belongs to the UPF0410 family.</text>
</comment>
<keyword evidence="5 7" id="KW-1133">Transmembrane helix</keyword>
<evidence type="ECO:0000256" key="6">
    <source>
        <dbReference type="ARBA" id="ARBA00023136"/>
    </source>
</evidence>
<evidence type="ECO:0000313" key="11">
    <source>
        <dbReference type="Proteomes" id="UP000192434"/>
    </source>
</evidence>
<dbReference type="EMBL" id="MVII01000052">
    <property type="protein sequence ID" value="ORB48043.1"/>
    <property type="molecule type" value="Genomic_DNA"/>
</dbReference>
<evidence type="ECO:0000256" key="4">
    <source>
        <dbReference type="ARBA" id="ARBA00022692"/>
    </source>
</evidence>
<evidence type="ECO:0000313" key="9">
    <source>
        <dbReference type="EMBL" id="ORB48043.1"/>
    </source>
</evidence>
<comment type="subcellular location">
    <subcellularLocation>
        <location evidence="1">Cell membrane</location>
        <topology evidence="1">Multi-pass membrane protein</topology>
    </subcellularLocation>
</comment>
<dbReference type="STRING" id="1578165.BKG68_24685"/>
<name>A0A1X0ILA3_9MYCO</name>
<feature type="transmembrane region" description="Helical" evidence="7">
    <location>
        <begin position="73"/>
        <end position="94"/>
    </location>
</feature>
<evidence type="ECO:0008006" key="12">
    <source>
        <dbReference type="Google" id="ProtNLM"/>
    </source>
</evidence>
<dbReference type="OrthoDB" id="5245115at2"/>
<dbReference type="PANTHER" id="PTHR33884">
    <property type="entry name" value="UPF0410 PROTEIN YMGE"/>
    <property type="match status" value="1"/>
</dbReference>
<dbReference type="Proteomes" id="UP000192434">
    <property type="component" value="Unassembled WGS sequence"/>
</dbReference>
<evidence type="ECO:0000313" key="8">
    <source>
        <dbReference type="EMBL" id="OHU14104.1"/>
    </source>
</evidence>
<dbReference type="GO" id="GO:0005886">
    <property type="term" value="C:plasma membrane"/>
    <property type="evidence" value="ECO:0007669"/>
    <property type="project" value="UniProtKB-SubCell"/>
</dbReference>
<evidence type="ECO:0000256" key="2">
    <source>
        <dbReference type="ARBA" id="ARBA00011006"/>
    </source>
</evidence>
<dbReference type="EMBL" id="MLIH01000002">
    <property type="protein sequence ID" value="OHU14104.1"/>
    <property type="molecule type" value="Genomic_DNA"/>
</dbReference>
<keyword evidence="4 7" id="KW-0812">Transmembrane</keyword>
<keyword evidence="6 7" id="KW-0472">Membrane</keyword>
<evidence type="ECO:0000256" key="5">
    <source>
        <dbReference type="ARBA" id="ARBA00022989"/>
    </source>
</evidence>
<keyword evidence="3" id="KW-1003">Cell membrane</keyword>
<feature type="transmembrane region" description="Helical" evidence="7">
    <location>
        <begin position="12"/>
        <end position="34"/>
    </location>
</feature>
<dbReference type="AlphaFoldDB" id="A0A1X0ILA3"/>
<proteinExistence type="inferred from homology"/>